<evidence type="ECO:0000256" key="1">
    <source>
        <dbReference type="SAM" id="Phobius"/>
    </source>
</evidence>
<reference evidence="2 3" key="1">
    <citation type="journal article" date="2016" name="Nat. Commun.">
        <title>Thousands of microbial genomes shed light on interconnected biogeochemical processes in an aquifer system.</title>
        <authorList>
            <person name="Anantharaman K."/>
            <person name="Brown C.T."/>
            <person name="Hug L.A."/>
            <person name="Sharon I."/>
            <person name="Castelle C.J."/>
            <person name="Probst A.J."/>
            <person name="Thomas B.C."/>
            <person name="Singh A."/>
            <person name="Wilkins M.J."/>
            <person name="Karaoz U."/>
            <person name="Brodie E.L."/>
            <person name="Williams K.H."/>
            <person name="Hubbard S.S."/>
            <person name="Banfield J.F."/>
        </authorList>
    </citation>
    <scope>NUCLEOTIDE SEQUENCE [LARGE SCALE GENOMIC DNA]</scope>
</reference>
<keyword evidence="1" id="KW-0472">Membrane</keyword>
<evidence type="ECO:0008006" key="4">
    <source>
        <dbReference type="Google" id="ProtNLM"/>
    </source>
</evidence>
<gene>
    <name evidence="2" type="ORF">A3H64_00490</name>
</gene>
<evidence type="ECO:0000313" key="3">
    <source>
        <dbReference type="Proteomes" id="UP000178186"/>
    </source>
</evidence>
<comment type="caution">
    <text evidence="2">The sequence shown here is derived from an EMBL/GenBank/DDBJ whole genome shotgun (WGS) entry which is preliminary data.</text>
</comment>
<keyword evidence="1" id="KW-0812">Transmembrane</keyword>
<organism evidence="2 3">
    <name type="scientific">Candidatus Ryanbacteria bacterium RIFCSPLOWO2_02_FULL_45_11c</name>
    <dbReference type="NCBI Taxonomy" id="1802128"/>
    <lineage>
        <taxon>Bacteria</taxon>
        <taxon>Candidatus Ryaniibacteriota</taxon>
    </lineage>
</organism>
<dbReference type="Proteomes" id="UP000178186">
    <property type="component" value="Unassembled WGS sequence"/>
</dbReference>
<protein>
    <recommendedName>
        <fullName evidence="4">Peptidoglycan binding-like domain-containing protein</fullName>
    </recommendedName>
</protein>
<accession>A0A1G2GV61</accession>
<dbReference type="InterPro" id="IPR036365">
    <property type="entry name" value="PGBD-like_sf"/>
</dbReference>
<dbReference type="SUPFAM" id="SSF47090">
    <property type="entry name" value="PGBD-like"/>
    <property type="match status" value="1"/>
</dbReference>
<name>A0A1G2GV61_9BACT</name>
<proteinExistence type="predicted"/>
<dbReference type="Gene3D" id="1.10.101.10">
    <property type="entry name" value="PGBD-like superfamily/PGBD"/>
    <property type="match status" value="1"/>
</dbReference>
<evidence type="ECO:0000313" key="2">
    <source>
        <dbReference type="EMBL" id="OGZ54073.1"/>
    </source>
</evidence>
<keyword evidence="1" id="KW-1133">Transmembrane helix</keyword>
<feature type="transmembrane region" description="Helical" evidence="1">
    <location>
        <begin position="226"/>
        <end position="244"/>
    </location>
</feature>
<sequence>MTITGLAANTTYYFRPVSARADEDAIGKELKITPATTTVATAVSAPTVTTTTITRQPCQEYLLNYIKLGEQNAPFEVRKLETFLNAFEGFSLPVDGIYDQRDFAAVVAFQERHMNEILSPWGHIKGTGYVYYTTRKYINEVYCKNMFPLTAAQLAEIEEFKALLQRTLESGGSPDNIPIDSVVGSKDTEPTVESILAELSNADNNNGNEKNLVARLYDSLKDRARTVGVTLILLAILLAGIALFRSRRQTNNDNDFPPLV</sequence>
<dbReference type="AlphaFoldDB" id="A0A1G2GV61"/>
<dbReference type="EMBL" id="MHNY01000049">
    <property type="protein sequence ID" value="OGZ54073.1"/>
    <property type="molecule type" value="Genomic_DNA"/>
</dbReference>
<dbReference type="InterPro" id="IPR036366">
    <property type="entry name" value="PGBDSf"/>
</dbReference>